<dbReference type="InterPro" id="IPR015068">
    <property type="entry name" value="DUF1877"/>
</dbReference>
<evidence type="ECO:0000313" key="1">
    <source>
        <dbReference type="EMBL" id="MQY10258.1"/>
    </source>
</evidence>
<name>A0A7K0CA09_9ACTN</name>
<accession>A0A7K0CA09</accession>
<keyword evidence="2" id="KW-1185">Reference proteome</keyword>
<dbReference type="EMBL" id="WEGJ01000001">
    <property type="protein sequence ID" value="MQY10258.1"/>
    <property type="molecule type" value="Genomic_DNA"/>
</dbReference>
<dbReference type="OrthoDB" id="4239789at2"/>
<dbReference type="RefSeq" id="WP_153449593.1">
    <property type="nucleotide sequence ID" value="NZ_WEGJ01000001.1"/>
</dbReference>
<protein>
    <recommendedName>
        <fullName evidence="3">DUF1877 family protein</fullName>
    </recommendedName>
</protein>
<dbReference type="InterPro" id="IPR035944">
    <property type="entry name" value="YfbM-like_sf"/>
</dbReference>
<sequence>MSVSFFWRRTSADTISSLSPQELLALVPYWQEQQDVWDAGLVMGVTFHCSVLDRVLGAACADQSAAELAVYGGEPRRDLWTSPDGEVKEYTVVTVLTPESVAAVAEALSEAPYEPWSLADPRRVAEVVSELGFSTEWDDEWARSVIDDLHRLRAFYGTAAKAGDAMVKYLSY</sequence>
<reference evidence="1 2" key="1">
    <citation type="submission" date="2019-10" db="EMBL/GenBank/DDBJ databases">
        <title>Streptomyces smaragdinus sp. nov. and Streptomyces fabii sp. nov., isolated from the gut of fungus growing-termite Macrotermes natalensis.</title>
        <authorList>
            <person name="Schwitalla J."/>
            <person name="Benndorf R."/>
            <person name="Martin K."/>
            <person name="De Beer W."/>
            <person name="Kaster A.-K."/>
            <person name="Vollmers J."/>
            <person name="Poulsen M."/>
            <person name="Beemelmanns C."/>
        </authorList>
    </citation>
    <scope>NUCLEOTIDE SEQUENCE [LARGE SCALE GENOMIC DNA]</scope>
    <source>
        <strain evidence="1 2">RB5</strain>
    </source>
</reference>
<comment type="caution">
    <text evidence="1">The sequence shown here is derived from an EMBL/GenBank/DDBJ whole genome shotgun (WGS) entry which is preliminary data.</text>
</comment>
<dbReference type="Proteomes" id="UP000466345">
    <property type="component" value="Unassembled WGS sequence"/>
</dbReference>
<dbReference type="AlphaFoldDB" id="A0A7K0CA09"/>
<dbReference type="Gene3D" id="3.40.1760.10">
    <property type="entry name" value="YfbM-like super family"/>
    <property type="match status" value="1"/>
</dbReference>
<evidence type="ECO:0000313" key="2">
    <source>
        <dbReference type="Proteomes" id="UP000466345"/>
    </source>
</evidence>
<organism evidence="1 2">
    <name type="scientific">Streptomyces smaragdinus</name>
    <dbReference type="NCBI Taxonomy" id="2585196"/>
    <lineage>
        <taxon>Bacteria</taxon>
        <taxon>Bacillati</taxon>
        <taxon>Actinomycetota</taxon>
        <taxon>Actinomycetes</taxon>
        <taxon>Kitasatosporales</taxon>
        <taxon>Streptomycetaceae</taxon>
        <taxon>Streptomyces</taxon>
    </lineage>
</organism>
<proteinExistence type="predicted"/>
<dbReference type="Pfam" id="PF08974">
    <property type="entry name" value="DUF1877"/>
    <property type="match status" value="1"/>
</dbReference>
<gene>
    <name evidence="1" type="ORF">SRB5_03650</name>
</gene>
<evidence type="ECO:0008006" key="3">
    <source>
        <dbReference type="Google" id="ProtNLM"/>
    </source>
</evidence>